<feature type="repeat" description="TPR" evidence="3">
    <location>
        <begin position="257"/>
        <end position="290"/>
    </location>
</feature>
<dbReference type="PRINTS" id="PR00834">
    <property type="entry name" value="PROTEASES2C"/>
</dbReference>
<comment type="caution">
    <text evidence="4">The sequence shown here is derived from an EMBL/GenBank/DDBJ whole genome shotgun (WGS) entry which is preliminary data.</text>
</comment>
<feature type="repeat" description="TPR" evidence="3">
    <location>
        <begin position="223"/>
        <end position="256"/>
    </location>
</feature>
<keyword evidence="5" id="KW-1185">Reference proteome</keyword>
<dbReference type="Pfam" id="PF13181">
    <property type="entry name" value="TPR_8"/>
    <property type="match status" value="2"/>
</dbReference>
<reference evidence="4 5" key="1">
    <citation type="journal article" date="2020" name="ISME J.">
        <title>Comparative genomics reveals insights into cyanobacterial evolution and habitat adaptation.</title>
        <authorList>
            <person name="Chen M.Y."/>
            <person name="Teng W.K."/>
            <person name="Zhao L."/>
            <person name="Hu C.X."/>
            <person name="Zhou Y.K."/>
            <person name="Han B.P."/>
            <person name="Song L.R."/>
            <person name="Shu W.S."/>
        </authorList>
    </citation>
    <scope>NUCLEOTIDE SEQUENCE [LARGE SCALE GENOMIC DNA]</scope>
    <source>
        <strain evidence="4 5">FACHB-838</strain>
    </source>
</reference>
<gene>
    <name evidence="4" type="ORF">H6G97_41575</name>
</gene>
<dbReference type="InterPro" id="IPR019734">
    <property type="entry name" value="TPR_rpt"/>
</dbReference>
<dbReference type="PANTHER" id="PTHR44858:SF1">
    <property type="entry name" value="UDP-N-ACETYLGLUCOSAMINE--PEPTIDE N-ACETYLGLUCOSAMINYLTRANSFERASE SPINDLY-RELATED"/>
    <property type="match status" value="1"/>
</dbReference>
<protein>
    <submittedName>
        <fullName evidence="4">Serine protease</fullName>
    </submittedName>
</protein>
<keyword evidence="4" id="KW-0378">Hydrolase</keyword>
<dbReference type="PROSITE" id="PS50005">
    <property type="entry name" value="TPR"/>
    <property type="match status" value="4"/>
</dbReference>
<dbReference type="Proteomes" id="UP000623440">
    <property type="component" value="Unassembled WGS sequence"/>
</dbReference>
<accession>A0ABR8E1D3</accession>
<keyword evidence="4" id="KW-0645">Protease</keyword>
<keyword evidence="1" id="KW-0677">Repeat</keyword>
<dbReference type="SMART" id="SM00028">
    <property type="entry name" value="TPR"/>
    <property type="match status" value="4"/>
</dbReference>
<dbReference type="SUPFAM" id="SSF50494">
    <property type="entry name" value="Trypsin-like serine proteases"/>
    <property type="match status" value="1"/>
</dbReference>
<sequence>MKLHFQTVSLFSIFASINGFNQAVIALQPEAIYQKANPAVVFIVASQNRKPAFYGSGVIISPTGWIVTANHVVANQRNVTVKVSEKVYRGAVVARDLNYDLALIKLQSQERLPTLRLQSIPPKIGQKIYVLGNPLTLEKSFTDGIVSRLDDNGVIQYTAPTNPGNSGGPLLNEEGEVIGVVSRGLRVARAGSLAPGIYFAMPTSKIQILLSTMRSVPAEARQSATYHANGLIQVQKGNYRRAIEYYNQAIRLKPRNANIYLSRANAQQRLKNYRGALEDYAQAIQINPNFSVVYLSRGSAYRLLKDKNKALQDYDSAIRINRNWGNRTIADAYYRRGLVRLDLGDKKSAIRDFQTAADLYSKQGNTTEYQRSLNEIIKLNPR</sequence>
<organism evidence="4 5">
    <name type="scientific">Nostoc flagelliforme FACHB-838</name>
    <dbReference type="NCBI Taxonomy" id="2692904"/>
    <lineage>
        <taxon>Bacteria</taxon>
        <taxon>Bacillati</taxon>
        <taxon>Cyanobacteriota</taxon>
        <taxon>Cyanophyceae</taxon>
        <taxon>Nostocales</taxon>
        <taxon>Nostocaceae</taxon>
        <taxon>Nostoc</taxon>
    </lineage>
</organism>
<dbReference type="GO" id="GO:0008233">
    <property type="term" value="F:peptidase activity"/>
    <property type="evidence" value="ECO:0007669"/>
    <property type="project" value="UniProtKB-KW"/>
</dbReference>
<dbReference type="Gene3D" id="2.40.10.10">
    <property type="entry name" value="Trypsin-like serine proteases"/>
    <property type="match status" value="2"/>
</dbReference>
<feature type="repeat" description="TPR" evidence="3">
    <location>
        <begin position="291"/>
        <end position="324"/>
    </location>
</feature>
<dbReference type="PROSITE" id="PS50293">
    <property type="entry name" value="TPR_REGION"/>
    <property type="match status" value="1"/>
</dbReference>
<dbReference type="InterPro" id="IPR001940">
    <property type="entry name" value="Peptidase_S1C"/>
</dbReference>
<evidence type="ECO:0000256" key="1">
    <source>
        <dbReference type="ARBA" id="ARBA00022737"/>
    </source>
</evidence>
<evidence type="ECO:0000313" key="4">
    <source>
        <dbReference type="EMBL" id="MBD2535537.1"/>
    </source>
</evidence>
<evidence type="ECO:0000256" key="2">
    <source>
        <dbReference type="ARBA" id="ARBA00022803"/>
    </source>
</evidence>
<keyword evidence="2 3" id="KW-0802">TPR repeat</keyword>
<dbReference type="RefSeq" id="WP_190946356.1">
    <property type="nucleotide sequence ID" value="NZ_JACJSI010000291.1"/>
</dbReference>
<dbReference type="EMBL" id="JACJSI010000291">
    <property type="protein sequence ID" value="MBD2535537.1"/>
    <property type="molecule type" value="Genomic_DNA"/>
</dbReference>
<dbReference type="SUPFAM" id="SSF48452">
    <property type="entry name" value="TPR-like"/>
    <property type="match status" value="1"/>
</dbReference>
<dbReference type="GO" id="GO:0006508">
    <property type="term" value="P:proteolysis"/>
    <property type="evidence" value="ECO:0007669"/>
    <property type="project" value="UniProtKB-KW"/>
</dbReference>
<dbReference type="Gene3D" id="1.25.40.10">
    <property type="entry name" value="Tetratricopeptide repeat domain"/>
    <property type="match status" value="2"/>
</dbReference>
<name>A0ABR8E1D3_9NOSO</name>
<dbReference type="InterPro" id="IPR011990">
    <property type="entry name" value="TPR-like_helical_dom_sf"/>
</dbReference>
<feature type="repeat" description="TPR" evidence="3">
    <location>
        <begin position="330"/>
        <end position="363"/>
    </location>
</feature>
<dbReference type="InterPro" id="IPR043504">
    <property type="entry name" value="Peptidase_S1_PA_chymotrypsin"/>
</dbReference>
<dbReference type="Pfam" id="PF13414">
    <property type="entry name" value="TPR_11"/>
    <property type="match status" value="1"/>
</dbReference>
<proteinExistence type="predicted"/>
<evidence type="ECO:0000256" key="3">
    <source>
        <dbReference type="PROSITE-ProRule" id="PRU00339"/>
    </source>
</evidence>
<dbReference type="InterPro" id="IPR009003">
    <property type="entry name" value="Peptidase_S1_PA"/>
</dbReference>
<dbReference type="Pfam" id="PF13365">
    <property type="entry name" value="Trypsin_2"/>
    <property type="match status" value="1"/>
</dbReference>
<dbReference type="InterPro" id="IPR050498">
    <property type="entry name" value="Ycf3"/>
</dbReference>
<dbReference type="PANTHER" id="PTHR44858">
    <property type="entry name" value="TETRATRICOPEPTIDE REPEAT PROTEIN 6"/>
    <property type="match status" value="1"/>
</dbReference>
<evidence type="ECO:0000313" key="5">
    <source>
        <dbReference type="Proteomes" id="UP000623440"/>
    </source>
</evidence>